<keyword evidence="9" id="KW-1185">Reference proteome</keyword>
<dbReference type="PANTHER" id="PTHR43133">
    <property type="entry name" value="RNA POLYMERASE ECF-TYPE SIGMA FACTO"/>
    <property type="match status" value="1"/>
</dbReference>
<keyword evidence="3" id="KW-0731">Sigma factor</keyword>
<keyword evidence="5" id="KW-1133">Transmembrane helix</keyword>
<organism evidence="8 9">
    <name type="scientific">Pseudobacter ginsenosidimutans</name>
    <dbReference type="NCBI Taxonomy" id="661488"/>
    <lineage>
        <taxon>Bacteria</taxon>
        <taxon>Pseudomonadati</taxon>
        <taxon>Bacteroidota</taxon>
        <taxon>Chitinophagia</taxon>
        <taxon>Chitinophagales</taxon>
        <taxon>Chitinophagaceae</taxon>
        <taxon>Pseudobacter</taxon>
    </lineage>
</organism>
<evidence type="ECO:0000259" key="6">
    <source>
        <dbReference type="Pfam" id="PF04542"/>
    </source>
</evidence>
<dbReference type="RefSeq" id="WP_130539638.1">
    <property type="nucleotide sequence ID" value="NZ_CP042431.1"/>
</dbReference>
<feature type="domain" description="RNA polymerase sigma factor 70 region 4 type 2" evidence="7">
    <location>
        <begin position="132"/>
        <end position="180"/>
    </location>
</feature>
<dbReference type="InterPro" id="IPR013325">
    <property type="entry name" value="RNA_pol_sigma_r2"/>
</dbReference>
<protein>
    <submittedName>
        <fullName evidence="8">RNA polymerase sigma-70 factor (Family 1)</fullName>
    </submittedName>
</protein>
<evidence type="ECO:0000256" key="5">
    <source>
        <dbReference type="SAM" id="Phobius"/>
    </source>
</evidence>
<dbReference type="InterPro" id="IPR007627">
    <property type="entry name" value="RNA_pol_sigma70_r2"/>
</dbReference>
<feature type="transmembrane region" description="Helical" evidence="5">
    <location>
        <begin position="186"/>
        <end position="203"/>
    </location>
</feature>
<dbReference type="OrthoDB" id="9807565at2"/>
<evidence type="ECO:0000259" key="7">
    <source>
        <dbReference type="Pfam" id="PF08281"/>
    </source>
</evidence>
<keyword evidence="5" id="KW-0812">Transmembrane</keyword>
<dbReference type="Pfam" id="PF08281">
    <property type="entry name" value="Sigma70_r4_2"/>
    <property type="match status" value="1"/>
</dbReference>
<dbReference type="Proteomes" id="UP000293874">
    <property type="component" value="Unassembled WGS sequence"/>
</dbReference>
<dbReference type="InterPro" id="IPR014284">
    <property type="entry name" value="RNA_pol_sigma-70_dom"/>
</dbReference>
<name>A0A4Q7N0W7_9BACT</name>
<proteinExistence type="inferred from homology"/>
<feature type="domain" description="RNA polymerase sigma-70 region 2" evidence="6">
    <location>
        <begin position="42"/>
        <end position="98"/>
    </location>
</feature>
<dbReference type="SUPFAM" id="SSF88946">
    <property type="entry name" value="Sigma2 domain of RNA polymerase sigma factors"/>
    <property type="match status" value="1"/>
</dbReference>
<dbReference type="Gene3D" id="1.10.10.10">
    <property type="entry name" value="Winged helix-like DNA-binding domain superfamily/Winged helix DNA-binding domain"/>
    <property type="match status" value="1"/>
</dbReference>
<comment type="similarity">
    <text evidence="1">Belongs to the sigma-70 factor family. ECF subfamily.</text>
</comment>
<dbReference type="InterPro" id="IPR039425">
    <property type="entry name" value="RNA_pol_sigma-70-like"/>
</dbReference>
<sequence length="235" mass="27408">MTTITQYKPSPMSVQEYPCRDVPVHFFHYQFTRIVDNWTAHLQYTAWQITKNKQVAEDIVQEAFLALWQHRAKIIPENPVGWLIKVVTNLSARYIRDKNIQVRIHKTLSEAESLSCTHVEENLIVKERHVLLNHIFNQLPSQQKMVLHLSKEKGLKRAEIAACLQLSPNTVKVHLNRAVQFVKENLTCISIFVLLFFCNNIFFKKSNTNDGLMELFNKRYLGSVITQVTFNSIKQ</sequence>
<dbReference type="Pfam" id="PF04542">
    <property type="entry name" value="Sigma70_r2"/>
    <property type="match status" value="1"/>
</dbReference>
<comment type="caution">
    <text evidence="8">The sequence shown here is derived from an EMBL/GenBank/DDBJ whole genome shotgun (WGS) entry which is preliminary data.</text>
</comment>
<evidence type="ECO:0000256" key="3">
    <source>
        <dbReference type="ARBA" id="ARBA00023082"/>
    </source>
</evidence>
<dbReference type="InterPro" id="IPR013324">
    <property type="entry name" value="RNA_pol_sigma_r3/r4-like"/>
</dbReference>
<dbReference type="GO" id="GO:0016987">
    <property type="term" value="F:sigma factor activity"/>
    <property type="evidence" value="ECO:0007669"/>
    <property type="project" value="UniProtKB-KW"/>
</dbReference>
<keyword evidence="4" id="KW-0804">Transcription</keyword>
<evidence type="ECO:0000256" key="1">
    <source>
        <dbReference type="ARBA" id="ARBA00010641"/>
    </source>
</evidence>
<dbReference type="InterPro" id="IPR013249">
    <property type="entry name" value="RNA_pol_sigma70_r4_t2"/>
</dbReference>
<keyword evidence="5" id="KW-0472">Membrane</keyword>
<evidence type="ECO:0000313" key="8">
    <source>
        <dbReference type="EMBL" id="RZS75251.1"/>
    </source>
</evidence>
<evidence type="ECO:0000256" key="4">
    <source>
        <dbReference type="ARBA" id="ARBA00023163"/>
    </source>
</evidence>
<dbReference type="InterPro" id="IPR036388">
    <property type="entry name" value="WH-like_DNA-bd_sf"/>
</dbReference>
<dbReference type="Gene3D" id="1.10.1740.10">
    <property type="match status" value="1"/>
</dbReference>
<accession>A0A4Q7N0W7</accession>
<dbReference type="GO" id="GO:0003677">
    <property type="term" value="F:DNA binding"/>
    <property type="evidence" value="ECO:0007669"/>
    <property type="project" value="InterPro"/>
</dbReference>
<gene>
    <name evidence="8" type="ORF">EV199_1114</name>
</gene>
<dbReference type="PANTHER" id="PTHR43133:SF46">
    <property type="entry name" value="RNA POLYMERASE SIGMA-70 FACTOR ECF SUBFAMILY"/>
    <property type="match status" value="1"/>
</dbReference>
<reference evidence="8 9" key="1">
    <citation type="submission" date="2019-02" db="EMBL/GenBank/DDBJ databases">
        <title>Genomic Encyclopedia of Type Strains, Phase IV (KMG-IV): sequencing the most valuable type-strain genomes for metagenomic binning, comparative biology and taxonomic classification.</title>
        <authorList>
            <person name="Goeker M."/>
        </authorList>
    </citation>
    <scope>NUCLEOTIDE SEQUENCE [LARGE SCALE GENOMIC DNA]</scope>
    <source>
        <strain evidence="8 9">DSM 18116</strain>
    </source>
</reference>
<evidence type="ECO:0000313" key="9">
    <source>
        <dbReference type="Proteomes" id="UP000293874"/>
    </source>
</evidence>
<dbReference type="AlphaFoldDB" id="A0A4Q7N0W7"/>
<keyword evidence="2" id="KW-0805">Transcription regulation</keyword>
<dbReference type="SUPFAM" id="SSF88659">
    <property type="entry name" value="Sigma3 and sigma4 domains of RNA polymerase sigma factors"/>
    <property type="match status" value="1"/>
</dbReference>
<evidence type="ECO:0000256" key="2">
    <source>
        <dbReference type="ARBA" id="ARBA00023015"/>
    </source>
</evidence>
<dbReference type="NCBIfam" id="TIGR02937">
    <property type="entry name" value="sigma70-ECF"/>
    <property type="match status" value="1"/>
</dbReference>
<dbReference type="GO" id="GO:0006352">
    <property type="term" value="P:DNA-templated transcription initiation"/>
    <property type="evidence" value="ECO:0007669"/>
    <property type="project" value="InterPro"/>
</dbReference>
<dbReference type="EMBL" id="SGXA01000001">
    <property type="protein sequence ID" value="RZS75251.1"/>
    <property type="molecule type" value="Genomic_DNA"/>
</dbReference>